<dbReference type="SUPFAM" id="SSF51306">
    <property type="entry name" value="LexA/Signal peptidase"/>
    <property type="match status" value="1"/>
</dbReference>
<keyword evidence="6" id="KW-0645">Protease</keyword>
<comment type="similarity">
    <text evidence="2 6">Belongs to the peptidase S26 family.</text>
</comment>
<evidence type="ECO:0000259" key="7">
    <source>
        <dbReference type="Pfam" id="PF10502"/>
    </source>
</evidence>
<evidence type="ECO:0000256" key="4">
    <source>
        <dbReference type="ARBA" id="ARBA00019232"/>
    </source>
</evidence>
<comment type="caution">
    <text evidence="8">The sequence shown here is derived from an EMBL/GenBank/DDBJ whole genome shotgun (WGS) entry which is preliminary data.</text>
</comment>
<organism evidence="8 9">
    <name type="scientific">Limnohabitans curvus</name>
    <dbReference type="NCBI Taxonomy" id="323423"/>
    <lineage>
        <taxon>Bacteria</taxon>
        <taxon>Pseudomonadati</taxon>
        <taxon>Pseudomonadota</taxon>
        <taxon>Betaproteobacteria</taxon>
        <taxon>Burkholderiales</taxon>
        <taxon>Comamonadaceae</taxon>
        <taxon>Limnohabitans</taxon>
    </lineage>
</organism>
<dbReference type="PROSITE" id="PS00760">
    <property type="entry name" value="SPASE_I_2"/>
    <property type="match status" value="1"/>
</dbReference>
<proteinExistence type="inferred from homology"/>
<evidence type="ECO:0000256" key="2">
    <source>
        <dbReference type="ARBA" id="ARBA00009370"/>
    </source>
</evidence>
<dbReference type="GO" id="GO:0016020">
    <property type="term" value="C:membrane"/>
    <property type="evidence" value="ECO:0007669"/>
    <property type="project" value="UniProtKB-SubCell"/>
</dbReference>
<protein>
    <recommendedName>
        <fullName evidence="4 6">Signal peptidase I</fullName>
        <ecNumber evidence="3 6">3.4.21.89</ecNumber>
    </recommendedName>
</protein>
<dbReference type="AlphaFoldDB" id="A0A315EGY5"/>
<keyword evidence="5 6" id="KW-0378">Hydrolase</keyword>
<feature type="transmembrane region" description="Helical" evidence="6">
    <location>
        <begin position="12"/>
        <end position="29"/>
    </location>
</feature>
<keyword evidence="9" id="KW-1185">Reference proteome</keyword>
<dbReference type="PANTHER" id="PTHR43390:SF1">
    <property type="entry name" value="CHLOROPLAST PROCESSING PEPTIDASE"/>
    <property type="match status" value="1"/>
</dbReference>
<dbReference type="NCBIfam" id="TIGR02227">
    <property type="entry name" value="sigpep_I_bact"/>
    <property type="match status" value="1"/>
</dbReference>
<dbReference type="GO" id="GO:0004252">
    <property type="term" value="F:serine-type endopeptidase activity"/>
    <property type="evidence" value="ECO:0007669"/>
    <property type="project" value="InterPro"/>
</dbReference>
<dbReference type="EC" id="3.4.21.89" evidence="3 6"/>
<dbReference type="RefSeq" id="WP_108402967.1">
    <property type="nucleotide sequence ID" value="NZ_NESP01000002.1"/>
</dbReference>
<dbReference type="GO" id="GO:0009003">
    <property type="term" value="F:signal peptidase activity"/>
    <property type="evidence" value="ECO:0007669"/>
    <property type="project" value="UniProtKB-EC"/>
</dbReference>
<dbReference type="Gene3D" id="2.10.109.10">
    <property type="entry name" value="Umud Fragment, subunit A"/>
    <property type="match status" value="1"/>
</dbReference>
<evidence type="ECO:0000313" key="9">
    <source>
        <dbReference type="Proteomes" id="UP000251341"/>
    </source>
</evidence>
<feature type="domain" description="Peptidase S26" evidence="7">
    <location>
        <begin position="45"/>
        <end position="164"/>
    </location>
</feature>
<dbReference type="InterPro" id="IPR019757">
    <property type="entry name" value="Pept_S26A_signal_pept_1_Lys-AS"/>
</dbReference>
<sequence>MSAVDEKKQRRVVWGALLVALLAVNYYWFKSPITIGFDPNDEKCLPDMHLSLLVKQHPTNVERGDLLFWEPSGALAYIKQAYVLKRVSGVPGDRLQVTDEEVLVNGEVVAMGLPLVDVTKVSTKAFERDEVIPAGKFFMTGTHPLSNDSRYWGYLDVGSVVGKGYKIF</sequence>
<dbReference type="PANTHER" id="PTHR43390">
    <property type="entry name" value="SIGNAL PEPTIDASE I"/>
    <property type="match status" value="1"/>
</dbReference>
<dbReference type="Pfam" id="PF10502">
    <property type="entry name" value="Peptidase_S26"/>
    <property type="match status" value="1"/>
</dbReference>
<reference evidence="8 9" key="1">
    <citation type="submission" date="2017-04" db="EMBL/GenBank/DDBJ databases">
        <title>Unexpected and diverse lifestyles within the genus Limnohabitans.</title>
        <authorList>
            <person name="Kasalicky V."/>
            <person name="Mehrshad M."/>
            <person name="Andrei S.-A."/>
            <person name="Salcher M."/>
            <person name="Kratochvilova H."/>
            <person name="Simek K."/>
            <person name="Ghai R."/>
        </authorList>
    </citation>
    <scope>NUCLEOTIDE SEQUENCE [LARGE SCALE GENOMIC DNA]</scope>
    <source>
        <strain evidence="8 9">MWH-C5</strain>
    </source>
</reference>
<evidence type="ECO:0000313" key="8">
    <source>
        <dbReference type="EMBL" id="PUE56439.1"/>
    </source>
</evidence>
<evidence type="ECO:0000256" key="3">
    <source>
        <dbReference type="ARBA" id="ARBA00013208"/>
    </source>
</evidence>
<dbReference type="InterPro" id="IPR036286">
    <property type="entry name" value="LexA/Signal_pep-like_sf"/>
</dbReference>
<keyword evidence="6" id="KW-1133">Transmembrane helix</keyword>
<keyword evidence="6" id="KW-0472">Membrane</keyword>
<accession>A0A315EGY5</accession>
<name>A0A315EGY5_9BURK</name>
<evidence type="ECO:0000256" key="6">
    <source>
        <dbReference type="RuleBase" id="RU362042"/>
    </source>
</evidence>
<comment type="subcellular location">
    <subcellularLocation>
        <location evidence="6">Membrane</location>
        <topology evidence="6">Single-pass type II membrane protein</topology>
    </subcellularLocation>
</comment>
<evidence type="ECO:0000256" key="5">
    <source>
        <dbReference type="ARBA" id="ARBA00022801"/>
    </source>
</evidence>
<dbReference type="EMBL" id="NESP01000002">
    <property type="protein sequence ID" value="PUE56439.1"/>
    <property type="molecule type" value="Genomic_DNA"/>
</dbReference>
<dbReference type="Proteomes" id="UP000251341">
    <property type="component" value="Unassembled WGS sequence"/>
</dbReference>
<dbReference type="InterPro" id="IPR000223">
    <property type="entry name" value="Pept_S26A_signal_pept_1"/>
</dbReference>
<gene>
    <name evidence="8" type="ORF">B9Z44_14425</name>
</gene>
<comment type="catalytic activity">
    <reaction evidence="1 6">
        <text>Cleavage of hydrophobic, N-terminal signal or leader sequences from secreted and periplasmic proteins.</text>
        <dbReference type="EC" id="3.4.21.89"/>
    </reaction>
</comment>
<dbReference type="InterPro" id="IPR019533">
    <property type="entry name" value="Peptidase_S26"/>
</dbReference>
<evidence type="ECO:0000256" key="1">
    <source>
        <dbReference type="ARBA" id="ARBA00000677"/>
    </source>
</evidence>
<keyword evidence="6" id="KW-0812">Transmembrane</keyword>
<dbReference type="GO" id="GO:0006465">
    <property type="term" value="P:signal peptide processing"/>
    <property type="evidence" value="ECO:0007669"/>
    <property type="project" value="InterPro"/>
</dbReference>